<dbReference type="InterPro" id="IPR015946">
    <property type="entry name" value="KH_dom-like_a/b"/>
</dbReference>
<keyword evidence="6 7" id="KW-0342">GTP-binding</keyword>
<dbReference type="FunCoup" id="C1FIZ9">
    <property type="interactions" value="326"/>
</dbReference>
<dbReference type="CDD" id="cd01895">
    <property type="entry name" value="EngA2"/>
    <property type="match status" value="1"/>
</dbReference>
<dbReference type="GO" id="GO:0009507">
    <property type="term" value="C:chloroplast"/>
    <property type="evidence" value="ECO:0007669"/>
    <property type="project" value="TreeGrafter"/>
</dbReference>
<dbReference type="OrthoDB" id="8954335at2759"/>
<accession>C1FIZ9</accession>
<dbReference type="SUPFAM" id="SSF52540">
    <property type="entry name" value="P-loop containing nucleoside triphosphate hydrolases"/>
    <property type="match status" value="2"/>
</dbReference>
<evidence type="ECO:0000256" key="2">
    <source>
        <dbReference type="ARBA" id="ARBA00020953"/>
    </source>
</evidence>
<keyword evidence="4 7" id="KW-0677">Repeat</keyword>
<reference evidence="9 10" key="1">
    <citation type="journal article" date="2009" name="Science">
        <title>Green evolution and dynamic adaptations revealed by genomes of the marine picoeukaryotes Micromonas.</title>
        <authorList>
            <person name="Worden A.Z."/>
            <person name="Lee J.H."/>
            <person name="Mock T."/>
            <person name="Rouze P."/>
            <person name="Simmons M.P."/>
            <person name="Aerts A.L."/>
            <person name="Allen A.E."/>
            <person name="Cuvelier M.L."/>
            <person name="Derelle E."/>
            <person name="Everett M.V."/>
            <person name="Foulon E."/>
            <person name="Grimwood J."/>
            <person name="Gundlach H."/>
            <person name="Henrissat B."/>
            <person name="Napoli C."/>
            <person name="McDonald S.M."/>
            <person name="Parker M.S."/>
            <person name="Rombauts S."/>
            <person name="Salamov A."/>
            <person name="Von Dassow P."/>
            <person name="Badger J.H."/>
            <person name="Coutinho P.M."/>
            <person name="Demir E."/>
            <person name="Dubchak I."/>
            <person name="Gentemann C."/>
            <person name="Eikrem W."/>
            <person name="Gready J.E."/>
            <person name="John U."/>
            <person name="Lanier W."/>
            <person name="Lindquist E.A."/>
            <person name="Lucas S."/>
            <person name="Mayer K.F."/>
            <person name="Moreau H."/>
            <person name="Not F."/>
            <person name="Otillar R."/>
            <person name="Panaud O."/>
            <person name="Pangilinan J."/>
            <person name="Paulsen I."/>
            <person name="Piegu B."/>
            <person name="Poliakov A."/>
            <person name="Robbens S."/>
            <person name="Schmutz J."/>
            <person name="Toulza E."/>
            <person name="Wyss T."/>
            <person name="Zelensky A."/>
            <person name="Zhou K."/>
            <person name="Armbrust E.V."/>
            <person name="Bhattacharya D."/>
            <person name="Goodenough U.W."/>
            <person name="Van de Peer Y."/>
            <person name="Grigoriev I.V."/>
        </authorList>
    </citation>
    <scope>NUCLEOTIDE SEQUENCE [LARGE SCALE GENOMIC DNA]</scope>
    <source>
        <strain evidence="10">RCC299 / NOUM17</strain>
    </source>
</reference>
<dbReference type="FunFam" id="3.30.300.20:FF:000004">
    <property type="entry name" value="GTPase Der"/>
    <property type="match status" value="1"/>
</dbReference>
<dbReference type="InterPro" id="IPR016484">
    <property type="entry name" value="GTPase_Der"/>
</dbReference>
<dbReference type="InterPro" id="IPR032859">
    <property type="entry name" value="KH_dom-like"/>
</dbReference>
<dbReference type="FunFam" id="3.40.50.300:FF:000040">
    <property type="entry name" value="GTPase Der"/>
    <property type="match status" value="1"/>
</dbReference>
<dbReference type="eggNOG" id="KOG1191">
    <property type="taxonomic scope" value="Eukaryota"/>
</dbReference>
<dbReference type="InterPro" id="IPR031166">
    <property type="entry name" value="G_ENGA"/>
</dbReference>
<dbReference type="HAMAP" id="MF_00195">
    <property type="entry name" value="GTPase_Der"/>
    <property type="match status" value="1"/>
</dbReference>
<dbReference type="InterPro" id="IPR027417">
    <property type="entry name" value="P-loop_NTPase"/>
</dbReference>
<dbReference type="KEGG" id="mis:MICPUN_98167"/>
<dbReference type="OMA" id="CNLPQYV"/>
<dbReference type="RefSeq" id="XP_002509246.1">
    <property type="nucleotide sequence ID" value="XM_002509200.1"/>
</dbReference>
<sequence>MNTPLRTPNVGKSALFNRLTGTKRAIVYDQPGVTRDRMYIRAFWGDTEFMMVDTGGLESLPGSPEDAPSVDTVGGFEILPGMVESQAALAVNEAAALIMVCDGQKGLTNADEEIYGWIRKYHSKKPLLLAVNKCESTTKGEEQVLDFWSLGGPTPLAVSAISGTGTGELLDGLVAALPPPSPEDLDPSWKDEEGDGPLKVAIIGRPNVGKSSLLNQLAGDARSIVSDYSGTTRDTIDSDVIGADGKKYTLIDTAGIRRRTSVAASKDAPESLAVGRALQAMRRADVVVLVIDAEEGPSQQDFVLSERAAVQEGCALVLCVNKWDRIDKDTYSMNEYTKTLRSKLRVFEWASVVYTSALTGQRVQKVLQAAAEASVHHRKRLSTATLNSVIQEATLWKSPPSKAGRKGRVYYVTQASTRPPTFVFFVNDPKLFPDTYKRYMERSLRDNIGFPGSPIRILWRGKGAKGKK</sequence>
<keyword evidence="3" id="KW-0690">Ribosome biogenesis</keyword>
<dbReference type="InterPro" id="IPR006073">
    <property type="entry name" value="GTP-bd"/>
</dbReference>
<gene>
    <name evidence="9" type="ORF">MICPUN_98167</name>
</gene>
<evidence type="ECO:0000259" key="8">
    <source>
        <dbReference type="PROSITE" id="PS51712"/>
    </source>
</evidence>
<dbReference type="Proteomes" id="UP000002009">
    <property type="component" value="Chromosome 12"/>
</dbReference>
<dbReference type="PANTHER" id="PTHR43834:SF2">
    <property type="entry name" value="GTPASE DER"/>
    <property type="match status" value="1"/>
</dbReference>
<evidence type="ECO:0000256" key="5">
    <source>
        <dbReference type="ARBA" id="ARBA00022741"/>
    </source>
</evidence>
<dbReference type="AlphaFoldDB" id="C1FIZ9"/>
<protein>
    <recommendedName>
        <fullName evidence="2 7">GTPase Der</fullName>
    </recommendedName>
</protein>
<dbReference type="Gene3D" id="3.30.300.20">
    <property type="match status" value="1"/>
</dbReference>
<dbReference type="NCBIfam" id="TIGR00231">
    <property type="entry name" value="small_GTP"/>
    <property type="match status" value="1"/>
</dbReference>
<dbReference type="PROSITE" id="PS51712">
    <property type="entry name" value="G_ENGA"/>
    <property type="match status" value="1"/>
</dbReference>
<dbReference type="PRINTS" id="PR00326">
    <property type="entry name" value="GTP1OBG"/>
</dbReference>
<evidence type="ECO:0000256" key="6">
    <source>
        <dbReference type="ARBA" id="ARBA00023134"/>
    </source>
</evidence>
<organism evidence="9 10">
    <name type="scientific">Micromonas commoda (strain RCC299 / NOUM17 / CCMP2709)</name>
    <name type="common">Picoplanktonic green alga</name>
    <dbReference type="NCBI Taxonomy" id="296587"/>
    <lineage>
        <taxon>Eukaryota</taxon>
        <taxon>Viridiplantae</taxon>
        <taxon>Chlorophyta</taxon>
        <taxon>Mamiellophyceae</taxon>
        <taxon>Mamiellales</taxon>
        <taxon>Mamiellaceae</taxon>
        <taxon>Micromonas</taxon>
    </lineage>
</organism>
<dbReference type="Pfam" id="PF01926">
    <property type="entry name" value="MMR_HSR1"/>
    <property type="match status" value="2"/>
</dbReference>
<keyword evidence="10" id="KW-1185">Reference proteome</keyword>
<evidence type="ECO:0000256" key="4">
    <source>
        <dbReference type="ARBA" id="ARBA00022737"/>
    </source>
</evidence>
<comment type="function">
    <text evidence="7">GTPase that plays an essential role in the late steps of ribosome biogenesis.</text>
</comment>
<dbReference type="PANTHER" id="PTHR43834">
    <property type="entry name" value="GTPASE DER"/>
    <property type="match status" value="1"/>
</dbReference>
<dbReference type="GO" id="GO:0042254">
    <property type="term" value="P:ribosome biogenesis"/>
    <property type="evidence" value="ECO:0007669"/>
    <property type="project" value="UniProtKB-KW"/>
</dbReference>
<evidence type="ECO:0000256" key="3">
    <source>
        <dbReference type="ARBA" id="ARBA00022517"/>
    </source>
</evidence>
<keyword evidence="5 7" id="KW-0547">Nucleotide-binding</keyword>
<evidence type="ECO:0000313" key="9">
    <source>
        <dbReference type="EMBL" id="ACO70504.1"/>
    </source>
</evidence>
<evidence type="ECO:0000256" key="1">
    <source>
        <dbReference type="ARBA" id="ARBA00008279"/>
    </source>
</evidence>
<name>C1FIZ9_MICCC</name>
<feature type="domain" description="EngA-type G" evidence="8">
    <location>
        <begin position="198"/>
        <end position="378"/>
    </location>
</feature>
<comment type="similarity">
    <text evidence="1 7">Belongs to the TRAFAC class TrmE-Era-EngA-EngB-Septin-like GTPase superfamily. EngA (Der) GTPase family.</text>
</comment>
<dbReference type="GeneID" id="8247896"/>
<dbReference type="NCBIfam" id="TIGR03594">
    <property type="entry name" value="GTPase_EngA"/>
    <property type="match status" value="1"/>
</dbReference>
<dbReference type="PIRSF" id="PIRSF006485">
    <property type="entry name" value="GTP-binding_EngA"/>
    <property type="match status" value="1"/>
</dbReference>
<dbReference type="InParanoid" id="C1FIZ9"/>
<dbReference type="GO" id="GO:0005525">
    <property type="term" value="F:GTP binding"/>
    <property type="evidence" value="ECO:0007669"/>
    <property type="project" value="UniProtKB-KW"/>
</dbReference>
<dbReference type="CDD" id="cd01894">
    <property type="entry name" value="EngA1"/>
    <property type="match status" value="1"/>
</dbReference>
<dbReference type="EMBL" id="CP001577">
    <property type="protein sequence ID" value="ACO70504.1"/>
    <property type="molecule type" value="Genomic_DNA"/>
</dbReference>
<dbReference type="Pfam" id="PF14714">
    <property type="entry name" value="KH_dom-like"/>
    <property type="match status" value="1"/>
</dbReference>
<evidence type="ECO:0000313" key="10">
    <source>
        <dbReference type="Proteomes" id="UP000002009"/>
    </source>
</evidence>
<evidence type="ECO:0000256" key="7">
    <source>
        <dbReference type="RuleBase" id="RU004481"/>
    </source>
</evidence>
<proteinExistence type="inferred from homology"/>
<dbReference type="STRING" id="296587.C1FIZ9"/>
<dbReference type="Gene3D" id="3.40.50.300">
    <property type="entry name" value="P-loop containing nucleotide triphosphate hydrolases"/>
    <property type="match status" value="2"/>
</dbReference>
<dbReference type="InterPro" id="IPR005225">
    <property type="entry name" value="Small_GTP-bd"/>
</dbReference>